<reference evidence="3" key="1">
    <citation type="submission" date="2025-08" db="UniProtKB">
        <authorList>
            <consortium name="RefSeq"/>
        </authorList>
    </citation>
    <scope>IDENTIFICATION</scope>
    <source>
        <tissue evidence="3">Whole body</tissue>
    </source>
</reference>
<dbReference type="OMA" id="EYHEETY"/>
<sequence>MDKPCRSQDDFPGEDPDEEVMKLLPLDQLTIKSDDGEKSKLESEVEEKNGNESDLPSVEEIITECEKTLQRFLKSQHLERQIAAYQGHPILDSPIDESSNIFIDFNKDLMEYHEETYYMTKKEKIIKGSFLFLSNLSEGWSYDQMKSFLVKEFGIKCLNTMPERLASEDEYKAVVKFISSQQLNQVVMSLKDKNVYDKFLFFSFDNIPITYYDSDSNLDTDSDSDGLDSRPQHSKTDFKEA</sequence>
<dbReference type="AlphaFoldDB" id="A0A8B8ITW2"/>
<dbReference type="Proteomes" id="UP001652626">
    <property type="component" value="Chromosome Z"/>
</dbReference>
<keyword evidence="2" id="KW-1185">Reference proteome</keyword>
<evidence type="ECO:0000256" key="1">
    <source>
        <dbReference type="SAM" id="MobiDB-lite"/>
    </source>
</evidence>
<gene>
    <name evidence="3" type="primary">LOC113404053</name>
</gene>
<feature type="compositionally biased region" description="Basic and acidic residues" evidence="1">
    <location>
        <begin position="227"/>
        <end position="241"/>
    </location>
</feature>
<dbReference type="GeneID" id="113404053"/>
<feature type="compositionally biased region" description="Basic and acidic residues" evidence="1">
    <location>
        <begin position="33"/>
        <end position="51"/>
    </location>
</feature>
<accession>A0A8B8ITW2</accession>
<evidence type="ECO:0000313" key="2">
    <source>
        <dbReference type="Proteomes" id="UP001652626"/>
    </source>
</evidence>
<feature type="region of interest" description="Disordered" evidence="1">
    <location>
        <begin position="33"/>
        <end position="55"/>
    </location>
</feature>
<organism evidence="2 3">
    <name type="scientific">Vanessa tameamea</name>
    <name type="common">Kamehameha butterfly</name>
    <dbReference type="NCBI Taxonomy" id="334116"/>
    <lineage>
        <taxon>Eukaryota</taxon>
        <taxon>Metazoa</taxon>
        <taxon>Ecdysozoa</taxon>
        <taxon>Arthropoda</taxon>
        <taxon>Hexapoda</taxon>
        <taxon>Insecta</taxon>
        <taxon>Pterygota</taxon>
        <taxon>Neoptera</taxon>
        <taxon>Endopterygota</taxon>
        <taxon>Lepidoptera</taxon>
        <taxon>Glossata</taxon>
        <taxon>Ditrysia</taxon>
        <taxon>Papilionoidea</taxon>
        <taxon>Nymphalidae</taxon>
        <taxon>Nymphalinae</taxon>
        <taxon>Vanessa</taxon>
    </lineage>
</organism>
<dbReference type="RefSeq" id="XP_026500584.1">
    <property type="nucleotide sequence ID" value="XM_026644799.2"/>
</dbReference>
<feature type="region of interest" description="Disordered" evidence="1">
    <location>
        <begin position="220"/>
        <end position="241"/>
    </location>
</feature>
<name>A0A8B8ITW2_VANTA</name>
<protein>
    <submittedName>
        <fullName evidence="3">Uncharacterized protein LOC113404053</fullName>
    </submittedName>
</protein>
<evidence type="ECO:0000313" key="3">
    <source>
        <dbReference type="RefSeq" id="XP_026500584.1"/>
    </source>
</evidence>
<dbReference type="OrthoDB" id="6872568at2759"/>
<proteinExistence type="predicted"/>